<dbReference type="Proteomes" id="UP000509335">
    <property type="component" value="Chromosome"/>
</dbReference>
<evidence type="ECO:0000313" key="1">
    <source>
        <dbReference type="EMBL" id="QLD27699.1"/>
    </source>
</evidence>
<protein>
    <submittedName>
        <fullName evidence="1">Uncharacterized protein</fullName>
    </submittedName>
</protein>
<organism evidence="1 2">
    <name type="scientific">Micromonospora carbonacea</name>
    <dbReference type="NCBI Taxonomy" id="47853"/>
    <lineage>
        <taxon>Bacteria</taxon>
        <taxon>Bacillati</taxon>
        <taxon>Actinomycetota</taxon>
        <taxon>Actinomycetes</taxon>
        <taxon>Micromonosporales</taxon>
        <taxon>Micromonosporaceae</taxon>
        <taxon>Micromonospora</taxon>
    </lineage>
</organism>
<sequence>MSFHAYHLSRDLEVLSALSEDLAQRIPEGRPMADEIARLDREVIAIVHDLENRDDRRAYRRVCDLDQALTRELDRTLALAEGTAWRTGDNSARVSFLVRCFRLACSSAEDLRLALAHGYGTFAHVGIRVHLDRDLAEDLGRSEARLAEDIPPIDAELQPRRQALRMVDFIVRILPPDQRARYDEELRAELYGLAEERRTYGAQLLYVLRQFNRMFELRYELRRPSPRRLAQPPD</sequence>
<name>A0A7H8XTY5_9ACTN</name>
<evidence type="ECO:0000313" key="2">
    <source>
        <dbReference type="Proteomes" id="UP000509335"/>
    </source>
</evidence>
<dbReference type="RefSeq" id="WP_178066562.1">
    <property type="nucleotide sequence ID" value="NZ_JBICTT010000001.1"/>
</dbReference>
<dbReference type="EMBL" id="CP058322">
    <property type="protein sequence ID" value="QLD27699.1"/>
    <property type="molecule type" value="Genomic_DNA"/>
</dbReference>
<proteinExistence type="predicted"/>
<reference evidence="1 2" key="1">
    <citation type="submission" date="2020-07" db="EMBL/GenBank/DDBJ databases">
        <title>A bifunctional nitrone conjugated secondary metabolite targeting the ribosome.</title>
        <authorList>
            <person name="Limbrick E.M."/>
            <person name="Graf M."/>
            <person name="Derewacz D.K."/>
            <person name="Nguyen F."/>
            <person name="Spraggins J.M."/>
            <person name="Wieland M."/>
            <person name="Ynigez-Gutierrez A.E."/>
            <person name="Reisman B.J."/>
            <person name="Zinshteyn B."/>
            <person name="McCulloch K."/>
            <person name="Iverson T.M."/>
            <person name="Green R."/>
            <person name="Wilson D.N."/>
            <person name="Bachmann B.O."/>
        </authorList>
    </citation>
    <scope>NUCLEOTIDE SEQUENCE [LARGE SCALE GENOMIC DNA]</scope>
    <source>
        <strain evidence="2">aurantiaca</strain>
    </source>
</reference>
<accession>A0A7H8XTY5</accession>
<gene>
    <name evidence="1" type="ORF">HXZ27_28685</name>
</gene>
<dbReference type="KEGG" id="mcab:HXZ27_28685"/>
<dbReference type="GeneID" id="301314670"/>
<dbReference type="AlphaFoldDB" id="A0A7H8XTY5"/>